<name>A0ABU2JN24_9ACTN</name>
<accession>A0ABU2JN24</accession>
<dbReference type="SUPFAM" id="SSF50494">
    <property type="entry name" value="Trypsin-like serine proteases"/>
    <property type="match status" value="1"/>
</dbReference>
<dbReference type="InterPro" id="IPR043504">
    <property type="entry name" value="Peptidase_S1_PA_chymotrypsin"/>
</dbReference>
<sequence length="703" mass="76051">MTWGGAGGAQPWEGDAFELLAPLVAAATVRIHPPPRGYAEGEPAPPPWGSGFFVAPEWVLTCAHVALGGDGVQGGRREVGLTFRGVDRPVPGRVVWAQPDEPPPAGGMWPAPDLALVRLLGPPPPGPEGPGCVWLSERTARVFTRKEVAFFGAAEIAGSYVDISGRCTIKGEMGTEGLLRLGNEDEFPHGVSGGPVVDLERGEVIGVLKARRDVRDGGLAASVIQLRRLPHPGGPVASLADDAYQAVLHAHDAYHAERHQDADSGETTWTDVQSQLSFTAPTVLTPGQRVRLLGLFAALPPPVSTPQLDKVVGEVRGRPYEGQLPAPRAWRDGLGLLYDLRQGVTGLEAVLGYALYAATEDRPYPAEPHAEERLLRWVHRLAEETPTLSRMVRNRLLHEESVRLDRRTAREAPPRRDDSGGDRPLGPGPLGAPPGAVESFVLLQIVPRFWEWGRYDWRVCSAKDGGLAPIAEDFEASDLENPPERLRAALAEAFRRGDEPGAPVPLHVAVPYSLLPVAFERWRLMPDWPTLGERRPVVVRCTDPVPGAEDNEELAVLRRDRWAAVHRGPMLADVLDCHDQRARPLPEPAALIGREMGTVPVLCRTPSSGGEPAALHRVMASGYNVVLWRRELAARGLWCEEFHDGVVGAVQDAGRAGWLPSALWRLREAAADGTAHAAWAADVALLYADPAAEPLDGDYLEAP</sequence>
<feature type="compositionally biased region" description="Basic and acidic residues" evidence="1">
    <location>
        <begin position="404"/>
        <end position="421"/>
    </location>
</feature>
<dbReference type="InterPro" id="IPR009003">
    <property type="entry name" value="Peptidase_S1_PA"/>
</dbReference>
<keyword evidence="4" id="KW-1185">Reference proteome</keyword>
<dbReference type="InterPro" id="IPR045450">
    <property type="entry name" value="VMAP_C"/>
</dbReference>
<reference evidence="4" key="1">
    <citation type="submission" date="2023-07" db="EMBL/GenBank/DDBJ databases">
        <title>30 novel species of actinomycetes from the DSMZ collection.</title>
        <authorList>
            <person name="Nouioui I."/>
        </authorList>
    </citation>
    <scope>NUCLEOTIDE SEQUENCE [LARGE SCALE GENOMIC DNA]</scope>
    <source>
        <strain evidence="4">DSM 44915</strain>
    </source>
</reference>
<dbReference type="Proteomes" id="UP001183410">
    <property type="component" value="Unassembled WGS sequence"/>
</dbReference>
<comment type="caution">
    <text evidence="3">The sequence shown here is derived from an EMBL/GenBank/DDBJ whole genome shotgun (WGS) entry which is preliminary data.</text>
</comment>
<feature type="region of interest" description="Disordered" evidence="1">
    <location>
        <begin position="404"/>
        <end position="431"/>
    </location>
</feature>
<evidence type="ECO:0000313" key="4">
    <source>
        <dbReference type="Proteomes" id="UP001183410"/>
    </source>
</evidence>
<dbReference type="Gene3D" id="2.40.10.10">
    <property type="entry name" value="Trypsin-like serine proteases"/>
    <property type="match status" value="1"/>
</dbReference>
<organism evidence="3 4">
    <name type="scientific">Streptomyces chisholmiae</name>
    <dbReference type="NCBI Taxonomy" id="3075540"/>
    <lineage>
        <taxon>Bacteria</taxon>
        <taxon>Bacillati</taxon>
        <taxon>Actinomycetota</taxon>
        <taxon>Actinomycetes</taxon>
        <taxon>Kitasatosporales</taxon>
        <taxon>Streptomycetaceae</taxon>
        <taxon>Streptomyces</taxon>
    </lineage>
</organism>
<dbReference type="Pfam" id="PF20028">
    <property type="entry name" value="VMAP-C"/>
    <property type="match status" value="1"/>
</dbReference>
<feature type="domain" description="vWA-MoxR associated protein C-terminal" evidence="2">
    <location>
        <begin position="453"/>
        <end position="690"/>
    </location>
</feature>
<gene>
    <name evidence="3" type="ORF">RM844_04990</name>
</gene>
<dbReference type="Pfam" id="PF13365">
    <property type="entry name" value="Trypsin_2"/>
    <property type="match status" value="1"/>
</dbReference>
<dbReference type="RefSeq" id="WP_311665142.1">
    <property type="nucleotide sequence ID" value="NZ_JAVREO010000002.1"/>
</dbReference>
<evidence type="ECO:0000259" key="2">
    <source>
        <dbReference type="Pfam" id="PF20028"/>
    </source>
</evidence>
<dbReference type="EMBL" id="JAVREO010000002">
    <property type="protein sequence ID" value="MDT0265643.1"/>
    <property type="molecule type" value="Genomic_DNA"/>
</dbReference>
<evidence type="ECO:0000256" key="1">
    <source>
        <dbReference type="SAM" id="MobiDB-lite"/>
    </source>
</evidence>
<protein>
    <submittedName>
        <fullName evidence="3">Trypsin-like peptidase domain-containing protein</fullName>
    </submittedName>
</protein>
<proteinExistence type="predicted"/>
<evidence type="ECO:0000313" key="3">
    <source>
        <dbReference type="EMBL" id="MDT0265643.1"/>
    </source>
</evidence>